<dbReference type="PROSITE" id="PS00758">
    <property type="entry name" value="ARGE_DAPE_CPG2_1"/>
    <property type="match status" value="1"/>
</dbReference>
<dbReference type="InterPro" id="IPR036264">
    <property type="entry name" value="Bact_exopeptidase_dim_dom"/>
</dbReference>
<evidence type="ECO:0000313" key="8">
    <source>
        <dbReference type="EMBL" id="WPK23067.1"/>
    </source>
</evidence>
<evidence type="ECO:0000256" key="6">
    <source>
        <dbReference type="SAM" id="SignalP"/>
    </source>
</evidence>
<keyword evidence="4" id="KW-0378">Hydrolase</keyword>
<dbReference type="InterPro" id="IPR001261">
    <property type="entry name" value="ArgE/DapE_CS"/>
</dbReference>
<dbReference type="PANTHER" id="PTHR43808">
    <property type="entry name" value="ACETYLORNITHINE DEACETYLASE"/>
    <property type="match status" value="1"/>
</dbReference>
<dbReference type="InterPro" id="IPR002933">
    <property type="entry name" value="Peptidase_M20"/>
</dbReference>
<keyword evidence="3" id="KW-0479">Metal-binding</keyword>
<dbReference type="GO" id="GO:0046872">
    <property type="term" value="F:metal ion binding"/>
    <property type="evidence" value="ECO:0007669"/>
    <property type="project" value="UniProtKB-KW"/>
</dbReference>
<dbReference type="PANTHER" id="PTHR43808:SF8">
    <property type="entry name" value="PEPTIDASE M20 DIMERISATION DOMAIN-CONTAINING PROTEIN"/>
    <property type="match status" value="1"/>
</dbReference>
<keyword evidence="6" id="KW-0732">Signal</keyword>
<dbReference type="Gene3D" id="3.30.70.360">
    <property type="match status" value="1"/>
</dbReference>
<dbReference type="SUPFAM" id="SSF55031">
    <property type="entry name" value="Bacterial exopeptidase dimerisation domain"/>
    <property type="match status" value="1"/>
</dbReference>
<feature type="signal peptide" evidence="6">
    <location>
        <begin position="1"/>
        <end position="17"/>
    </location>
</feature>
<name>A0AAX4H505_9ASCO</name>
<dbReference type="Proteomes" id="UP001338582">
    <property type="component" value="Chromosome 1"/>
</dbReference>
<dbReference type="CDD" id="cd05652">
    <property type="entry name" value="M20_ArgE_DapE-like_fungal"/>
    <property type="match status" value="1"/>
</dbReference>
<dbReference type="KEGG" id="asau:88171360"/>
<dbReference type="EMBL" id="CP138894">
    <property type="protein sequence ID" value="WPK23067.1"/>
    <property type="molecule type" value="Genomic_DNA"/>
</dbReference>
<feature type="chain" id="PRO_5043388204" description="Peptidase M20 dimerisation domain-containing protein" evidence="6">
    <location>
        <begin position="18"/>
        <end position="393"/>
    </location>
</feature>
<sequence length="393" mass="43025">MRLSQIVTLALTPLVLGLNVPGRVQTFLTSDSPLDDSSSQLTDYIVDKRFSLLQLHRRLVSTESISDNELSVSKWLLKYLEDAGLTVETQQVLDDPKNYNVYAYLGKKRDCSLLLTSHIDTVPPYIPYHVKGTEIHGRGTCDAKGSVATQIIAFLDLVKRGDLKEGDVALLFVVGEETKGFGMRKALESLGASWDAAIFGEPTENKLGVGHKGILVFQVIVEGKASHSGYPELGISATEILIPILSKLQQLDLPKSDLLGPSTLNIGQIEAGVAFNVVPAYAKASIAIRVAADAEKTIKLIKGAVEGVEHVKSPEIYCTEPQYLDYEVPGFESIILAYTTDIPNLTIPLKQRYLYGPGSIHVAHGDDEFVENQDLLDAVDGYKKLIEYVLDKQ</sequence>
<dbReference type="PROSITE" id="PS00759">
    <property type="entry name" value="ARGE_DAPE_CPG2_2"/>
    <property type="match status" value="1"/>
</dbReference>
<organism evidence="8 9">
    <name type="scientific">Australozyma saopauloensis</name>
    <dbReference type="NCBI Taxonomy" id="291208"/>
    <lineage>
        <taxon>Eukaryota</taxon>
        <taxon>Fungi</taxon>
        <taxon>Dikarya</taxon>
        <taxon>Ascomycota</taxon>
        <taxon>Saccharomycotina</taxon>
        <taxon>Pichiomycetes</taxon>
        <taxon>Metschnikowiaceae</taxon>
        <taxon>Australozyma</taxon>
    </lineage>
</organism>
<dbReference type="AlphaFoldDB" id="A0AAX4H505"/>
<dbReference type="InterPro" id="IPR011650">
    <property type="entry name" value="Peptidase_M20_dimer"/>
</dbReference>
<dbReference type="Pfam" id="PF07687">
    <property type="entry name" value="M20_dimer"/>
    <property type="match status" value="1"/>
</dbReference>
<evidence type="ECO:0000256" key="4">
    <source>
        <dbReference type="ARBA" id="ARBA00022801"/>
    </source>
</evidence>
<dbReference type="RefSeq" id="XP_062875454.1">
    <property type="nucleotide sequence ID" value="XM_063019384.1"/>
</dbReference>
<evidence type="ECO:0000256" key="1">
    <source>
        <dbReference type="ARBA" id="ARBA00001947"/>
    </source>
</evidence>
<comment type="cofactor">
    <cofactor evidence="1">
        <name>Zn(2+)</name>
        <dbReference type="ChEBI" id="CHEBI:29105"/>
    </cofactor>
</comment>
<dbReference type="GO" id="GO:0016787">
    <property type="term" value="F:hydrolase activity"/>
    <property type="evidence" value="ECO:0007669"/>
    <property type="project" value="UniProtKB-KW"/>
</dbReference>
<keyword evidence="5" id="KW-0862">Zinc</keyword>
<keyword evidence="9" id="KW-1185">Reference proteome</keyword>
<dbReference type="Gene3D" id="3.40.630.10">
    <property type="entry name" value="Zn peptidases"/>
    <property type="match status" value="1"/>
</dbReference>
<comment type="similarity">
    <text evidence="2">Belongs to the peptidase M20A family.</text>
</comment>
<evidence type="ECO:0000313" key="9">
    <source>
        <dbReference type="Proteomes" id="UP001338582"/>
    </source>
</evidence>
<dbReference type="Pfam" id="PF01546">
    <property type="entry name" value="Peptidase_M20"/>
    <property type="match status" value="1"/>
</dbReference>
<evidence type="ECO:0000256" key="3">
    <source>
        <dbReference type="ARBA" id="ARBA00022723"/>
    </source>
</evidence>
<evidence type="ECO:0000256" key="5">
    <source>
        <dbReference type="ARBA" id="ARBA00022833"/>
    </source>
</evidence>
<evidence type="ECO:0000256" key="2">
    <source>
        <dbReference type="ARBA" id="ARBA00006247"/>
    </source>
</evidence>
<evidence type="ECO:0000259" key="7">
    <source>
        <dbReference type="Pfam" id="PF07687"/>
    </source>
</evidence>
<feature type="domain" description="Peptidase M20 dimerisation" evidence="7">
    <location>
        <begin position="209"/>
        <end position="303"/>
    </location>
</feature>
<protein>
    <recommendedName>
        <fullName evidence="7">Peptidase M20 dimerisation domain-containing protein</fullName>
    </recommendedName>
</protein>
<proteinExistence type="inferred from homology"/>
<dbReference type="GeneID" id="88171360"/>
<dbReference type="InterPro" id="IPR050072">
    <property type="entry name" value="Peptidase_M20A"/>
</dbReference>
<dbReference type="SUPFAM" id="SSF53187">
    <property type="entry name" value="Zn-dependent exopeptidases"/>
    <property type="match status" value="1"/>
</dbReference>
<accession>A0AAX4H505</accession>
<reference evidence="8 9" key="1">
    <citation type="submission" date="2023-10" db="EMBL/GenBank/DDBJ databases">
        <title>Draft Genome Sequence of Candida saopaulonensis from a very Premature Infant with Sepsis.</title>
        <authorList>
            <person name="Ning Y."/>
            <person name="Dai R."/>
            <person name="Xiao M."/>
            <person name="Xu Y."/>
            <person name="Yan Q."/>
            <person name="Zhang L."/>
        </authorList>
    </citation>
    <scope>NUCLEOTIDE SEQUENCE [LARGE SCALE GENOMIC DNA]</scope>
    <source>
        <strain evidence="8 9">19XY460</strain>
    </source>
</reference>
<gene>
    <name evidence="8" type="ORF">PUMCH_000291</name>
</gene>